<keyword evidence="3" id="KW-1185">Reference proteome</keyword>
<sequence length="54" mass="6290">MMLNIGQFGNTHKKKRFWVAIHRRAQRRKREPEYGAASVTGTGRGHQDRRAAKK</sequence>
<dbReference type="EMBL" id="HE601438">
    <property type="protein sequence ID" value="CAR98535.1"/>
    <property type="molecule type" value="Genomic_DNA"/>
</dbReference>
<organism evidence="2 3">
    <name type="scientific">Caenorhabditis briggsae</name>
    <dbReference type="NCBI Taxonomy" id="6238"/>
    <lineage>
        <taxon>Eukaryota</taxon>
        <taxon>Metazoa</taxon>
        <taxon>Ecdysozoa</taxon>
        <taxon>Nematoda</taxon>
        <taxon>Chromadorea</taxon>
        <taxon>Rhabditida</taxon>
        <taxon>Rhabditina</taxon>
        <taxon>Rhabditomorpha</taxon>
        <taxon>Rhabditoidea</taxon>
        <taxon>Rhabditidae</taxon>
        <taxon>Peloderinae</taxon>
        <taxon>Caenorhabditis</taxon>
    </lineage>
</organism>
<dbReference type="InParanoid" id="B6IF55"/>
<evidence type="ECO:0000256" key="1">
    <source>
        <dbReference type="SAM" id="MobiDB-lite"/>
    </source>
</evidence>
<reference evidence="2 3" key="2">
    <citation type="journal article" date="2011" name="PLoS Genet.">
        <title>Caenorhabditis briggsae recombinant inbred line genotypes reveal inter-strain incompatibility and the evolution of recombination.</title>
        <authorList>
            <person name="Ross J.A."/>
            <person name="Koboldt D.C."/>
            <person name="Staisch J.E."/>
            <person name="Chamberlin H.M."/>
            <person name="Gupta B.P."/>
            <person name="Miller R.D."/>
            <person name="Baird S.E."/>
            <person name="Haag E.S."/>
        </authorList>
    </citation>
    <scope>NUCLEOTIDE SEQUENCE [LARGE SCALE GENOMIC DNA]</scope>
    <source>
        <strain evidence="2 3">AF16</strain>
    </source>
</reference>
<evidence type="ECO:0000313" key="3">
    <source>
        <dbReference type="Proteomes" id="UP000008549"/>
    </source>
</evidence>
<feature type="region of interest" description="Disordered" evidence="1">
    <location>
        <begin position="23"/>
        <end position="54"/>
    </location>
</feature>
<dbReference type="CTD" id="68917054"/>
<dbReference type="KEGG" id="cbr:CBG_25568"/>
<dbReference type="HOGENOM" id="CLU_3052321_0_0_1"/>
<accession>B6IF55</accession>
<dbReference type="Proteomes" id="UP000008549">
    <property type="component" value="Unassembled WGS sequence"/>
</dbReference>
<dbReference type="AlphaFoldDB" id="B6IF55"/>
<proteinExistence type="predicted"/>
<dbReference type="GeneID" id="68917054"/>
<feature type="compositionally biased region" description="Basic and acidic residues" evidence="1">
    <location>
        <begin position="45"/>
        <end position="54"/>
    </location>
</feature>
<name>B6IF55_CAEBR</name>
<protein>
    <submittedName>
        <fullName evidence="2">Protein CBG25568</fullName>
    </submittedName>
</protein>
<reference evidence="2 3" key="1">
    <citation type="journal article" date="2003" name="PLoS Biol.">
        <title>The genome sequence of Caenorhabditis briggsae: a platform for comparative genomics.</title>
        <authorList>
            <person name="Stein L.D."/>
            <person name="Bao Z."/>
            <person name="Blasiar D."/>
            <person name="Blumenthal T."/>
            <person name="Brent M.R."/>
            <person name="Chen N."/>
            <person name="Chinwalla A."/>
            <person name="Clarke L."/>
            <person name="Clee C."/>
            <person name="Coghlan A."/>
            <person name="Coulson A."/>
            <person name="D'Eustachio P."/>
            <person name="Fitch D.H."/>
            <person name="Fulton L.A."/>
            <person name="Fulton R.E."/>
            <person name="Griffiths-Jones S."/>
            <person name="Harris T.W."/>
            <person name="Hillier L.W."/>
            <person name="Kamath R."/>
            <person name="Kuwabara P.E."/>
            <person name="Mardis E.R."/>
            <person name="Marra M.A."/>
            <person name="Miner T.L."/>
            <person name="Minx P."/>
            <person name="Mullikin J.C."/>
            <person name="Plumb R.W."/>
            <person name="Rogers J."/>
            <person name="Schein J.E."/>
            <person name="Sohrmann M."/>
            <person name="Spieth J."/>
            <person name="Stajich J.E."/>
            <person name="Wei C."/>
            <person name="Willey D."/>
            <person name="Wilson R.K."/>
            <person name="Durbin R."/>
            <person name="Waterston R.H."/>
        </authorList>
    </citation>
    <scope>NUCLEOTIDE SEQUENCE [LARGE SCALE GENOMIC DNA]</scope>
    <source>
        <strain evidence="2 3">AF16</strain>
    </source>
</reference>
<gene>
    <name evidence="2" type="ORF">CBG25568</name>
    <name evidence="2" type="ORF">CBG_25568</name>
</gene>
<evidence type="ECO:0000313" key="2">
    <source>
        <dbReference type="EMBL" id="CAR98535.1"/>
    </source>
</evidence>
<dbReference type="RefSeq" id="XP_045098107.1">
    <property type="nucleotide sequence ID" value="XM_045242288.1"/>
</dbReference>